<keyword evidence="7 12" id="KW-0808">Transferase</keyword>
<evidence type="ECO:0000259" key="11">
    <source>
        <dbReference type="Pfam" id="PF03900"/>
    </source>
</evidence>
<comment type="function">
    <text evidence="2">Tetrapolymerization of the monopyrrole PBG into the hydroxymethylbilane pre-uroporphyrinogen in several discrete steps.</text>
</comment>
<evidence type="ECO:0000256" key="6">
    <source>
        <dbReference type="ARBA" id="ARBA00016519"/>
    </source>
</evidence>
<dbReference type="Gene3D" id="3.30.160.40">
    <property type="entry name" value="Porphobilinogen deaminase, C-terminal domain"/>
    <property type="match status" value="1"/>
</dbReference>
<evidence type="ECO:0000313" key="12">
    <source>
        <dbReference type="EMBL" id="KUG04698.1"/>
    </source>
</evidence>
<dbReference type="GO" id="GO:0004418">
    <property type="term" value="F:hydroxymethylbilane synthase activity"/>
    <property type="evidence" value="ECO:0007669"/>
    <property type="project" value="UniProtKB-EC"/>
</dbReference>
<dbReference type="InterPro" id="IPR022417">
    <property type="entry name" value="Porphobilin_deaminase_N"/>
</dbReference>
<dbReference type="Gene3D" id="3.40.190.10">
    <property type="entry name" value="Periplasmic binding protein-like II"/>
    <property type="match status" value="2"/>
</dbReference>
<evidence type="ECO:0000256" key="5">
    <source>
        <dbReference type="ARBA" id="ARBA00012655"/>
    </source>
</evidence>
<dbReference type="GO" id="GO:0006783">
    <property type="term" value="P:heme biosynthetic process"/>
    <property type="evidence" value="ECO:0007669"/>
    <property type="project" value="UniProtKB-ARBA"/>
</dbReference>
<dbReference type="InterPro" id="IPR022419">
    <property type="entry name" value="Porphobilin_deaminase_cofac_BS"/>
</dbReference>
<dbReference type="InterPro" id="IPR036803">
    <property type="entry name" value="Porphobilinogen_deaminase_C_sf"/>
</dbReference>
<dbReference type="InterPro" id="IPR000860">
    <property type="entry name" value="HemC"/>
</dbReference>
<evidence type="ECO:0000256" key="7">
    <source>
        <dbReference type="ARBA" id="ARBA00022679"/>
    </source>
</evidence>
<reference evidence="12" key="1">
    <citation type="journal article" date="2015" name="Proc. Natl. Acad. Sci. U.S.A.">
        <title>Networks of energetic and metabolic interactions define dynamics in microbial communities.</title>
        <authorList>
            <person name="Embree M."/>
            <person name="Liu J.K."/>
            <person name="Al-Bassam M.M."/>
            <person name="Zengler K."/>
        </authorList>
    </citation>
    <scope>NUCLEOTIDE SEQUENCE</scope>
</reference>
<evidence type="ECO:0000256" key="3">
    <source>
        <dbReference type="ARBA" id="ARBA00004735"/>
    </source>
</evidence>
<name>A0A0W8E7U5_9ZZZZ</name>
<dbReference type="FunFam" id="3.40.190.10:FF:000005">
    <property type="entry name" value="Porphobilinogen deaminase"/>
    <property type="match status" value="1"/>
</dbReference>
<dbReference type="NCBIfam" id="TIGR00212">
    <property type="entry name" value="hemC"/>
    <property type="match status" value="1"/>
</dbReference>
<sequence>MEILRLGTRGSKLALWQAEYVKNAIEAAIPDLGIEIYIIKTTGDKILDVALSKIGDKGLFTREIEKELLEERIDIAVHSMKDLPSRLEEGFCIGAVLPRENPQDVLISDIKGRLIDLPDGAVLGTSSLRRKAQIKYVRPDIQVVDLRGNVETRIRKMKEEGMDGIILAYAGVKRLGYESLISEYLDSDLLMPAAGQGAIAVEMRAVDPEVFAIIQMVNDERTQIEVEAERSFLAELEGGCQVPIAAAADVRGENVILKGLVASLDGQDILRAEMTGSKEQAAQLGQELGRRLLDAGAGKILDRIRHMGASE</sequence>
<evidence type="ECO:0000256" key="8">
    <source>
        <dbReference type="ARBA" id="ARBA00023244"/>
    </source>
</evidence>
<accession>A0A0W8E7U5</accession>
<dbReference type="InterPro" id="IPR022418">
    <property type="entry name" value="Porphobilinogen_deaminase_C"/>
</dbReference>
<dbReference type="PROSITE" id="PS00533">
    <property type="entry name" value="PORPHOBILINOGEN_DEAM"/>
    <property type="match status" value="1"/>
</dbReference>
<dbReference type="PANTHER" id="PTHR11557">
    <property type="entry name" value="PORPHOBILINOGEN DEAMINASE"/>
    <property type="match status" value="1"/>
</dbReference>
<dbReference type="AlphaFoldDB" id="A0A0W8E7U5"/>
<dbReference type="EC" id="2.5.1.61" evidence="5"/>
<dbReference type="PANTHER" id="PTHR11557:SF0">
    <property type="entry name" value="PORPHOBILINOGEN DEAMINASE"/>
    <property type="match status" value="1"/>
</dbReference>
<dbReference type="SUPFAM" id="SSF53850">
    <property type="entry name" value="Periplasmic binding protein-like II"/>
    <property type="match status" value="1"/>
</dbReference>
<comment type="caution">
    <text evidence="12">The sequence shown here is derived from an EMBL/GenBank/DDBJ whole genome shotgun (WGS) entry which is preliminary data.</text>
</comment>
<evidence type="ECO:0000256" key="2">
    <source>
        <dbReference type="ARBA" id="ARBA00002869"/>
    </source>
</evidence>
<keyword evidence="8" id="KW-0627">Porphyrin biosynthesis</keyword>
<proteinExistence type="inferred from homology"/>
<protein>
    <recommendedName>
        <fullName evidence="6">Porphobilinogen deaminase</fullName>
        <ecNumber evidence="5">2.5.1.61</ecNumber>
    </recommendedName>
    <alternativeName>
        <fullName evidence="9">Hydroxymethylbilane synthase</fullName>
    </alternativeName>
</protein>
<organism evidence="12">
    <name type="scientific">hydrocarbon metagenome</name>
    <dbReference type="NCBI Taxonomy" id="938273"/>
    <lineage>
        <taxon>unclassified sequences</taxon>
        <taxon>metagenomes</taxon>
        <taxon>ecological metagenomes</taxon>
    </lineage>
</organism>
<comment type="pathway">
    <text evidence="3">Porphyrin-containing compound metabolism; protoporphyrin-IX biosynthesis; coproporphyrinogen-III from 5-aminolevulinate: step 2/4.</text>
</comment>
<dbReference type="PRINTS" id="PR00151">
    <property type="entry name" value="PORPHBDMNASE"/>
</dbReference>
<evidence type="ECO:0000259" key="10">
    <source>
        <dbReference type="Pfam" id="PF01379"/>
    </source>
</evidence>
<dbReference type="GO" id="GO:0005737">
    <property type="term" value="C:cytoplasm"/>
    <property type="evidence" value="ECO:0007669"/>
    <property type="project" value="TreeGrafter"/>
</dbReference>
<dbReference type="PIRSF" id="PIRSF001438">
    <property type="entry name" value="4pyrrol_synth_OHMeBilane_synth"/>
    <property type="match status" value="1"/>
</dbReference>
<dbReference type="CDD" id="cd13646">
    <property type="entry name" value="PBP2_EcHMBS_like"/>
    <property type="match status" value="1"/>
</dbReference>
<gene>
    <name evidence="12" type="ORF">ASZ90_017837</name>
</gene>
<dbReference type="FunFam" id="3.40.190.10:FF:000004">
    <property type="entry name" value="Porphobilinogen deaminase"/>
    <property type="match status" value="1"/>
</dbReference>
<dbReference type="SUPFAM" id="SSF54782">
    <property type="entry name" value="Porphobilinogen deaminase (hydroxymethylbilane synthase), C-terminal domain"/>
    <property type="match status" value="1"/>
</dbReference>
<feature type="domain" description="Porphobilinogen deaminase C-terminal" evidence="11">
    <location>
        <begin position="224"/>
        <end position="293"/>
    </location>
</feature>
<dbReference type="HAMAP" id="MF_00260">
    <property type="entry name" value="Porphobil_deam"/>
    <property type="match status" value="1"/>
</dbReference>
<comment type="cofactor">
    <cofactor evidence="1">
        <name>dipyrromethane</name>
        <dbReference type="ChEBI" id="CHEBI:60342"/>
    </cofactor>
</comment>
<dbReference type="Pfam" id="PF01379">
    <property type="entry name" value="Porphobil_deam"/>
    <property type="match status" value="1"/>
</dbReference>
<dbReference type="FunFam" id="3.30.160.40:FF:000002">
    <property type="entry name" value="Porphobilinogen deaminase"/>
    <property type="match status" value="1"/>
</dbReference>
<dbReference type="Pfam" id="PF03900">
    <property type="entry name" value="Porphobil_deamC"/>
    <property type="match status" value="1"/>
</dbReference>
<evidence type="ECO:0000256" key="1">
    <source>
        <dbReference type="ARBA" id="ARBA00001916"/>
    </source>
</evidence>
<comment type="similarity">
    <text evidence="4">Belongs to the HMBS family.</text>
</comment>
<dbReference type="EMBL" id="LNQE01001842">
    <property type="protein sequence ID" value="KUG04698.1"/>
    <property type="molecule type" value="Genomic_DNA"/>
</dbReference>
<evidence type="ECO:0000256" key="9">
    <source>
        <dbReference type="ARBA" id="ARBA00033064"/>
    </source>
</evidence>
<evidence type="ECO:0000256" key="4">
    <source>
        <dbReference type="ARBA" id="ARBA00005638"/>
    </source>
</evidence>
<feature type="domain" description="Porphobilinogen deaminase N-terminal" evidence="10">
    <location>
        <begin position="4"/>
        <end position="210"/>
    </location>
</feature>